<dbReference type="EMBL" id="PFOG01000121">
    <property type="protein sequence ID" value="PIZ70185.1"/>
    <property type="molecule type" value="Genomic_DNA"/>
</dbReference>
<dbReference type="Proteomes" id="UP000229805">
    <property type="component" value="Unassembled WGS sequence"/>
</dbReference>
<dbReference type="Gene3D" id="1.10.30.50">
    <property type="match status" value="1"/>
</dbReference>
<feature type="non-terminal residue" evidence="2">
    <location>
        <position position="1"/>
    </location>
</feature>
<evidence type="ECO:0000313" key="2">
    <source>
        <dbReference type="EMBL" id="PIZ70185.1"/>
    </source>
</evidence>
<dbReference type="InterPro" id="IPR003615">
    <property type="entry name" value="HNH_nuc"/>
</dbReference>
<dbReference type="InterPro" id="IPR052892">
    <property type="entry name" value="NA-targeting_endonuclease"/>
</dbReference>
<proteinExistence type="predicted"/>
<evidence type="ECO:0000313" key="3">
    <source>
        <dbReference type="Proteomes" id="UP000229805"/>
    </source>
</evidence>
<evidence type="ECO:0000259" key="1">
    <source>
        <dbReference type="SMART" id="SM00507"/>
    </source>
</evidence>
<organism evidence="2 3">
    <name type="scientific">Candidatus Portnoybacteria bacterium CG_4_10_14_0_2_um_filter_44_20</name>
    <dbReference type="NCBI Taxonomy" id="1974799"/>
    <lineage>
        <taxon>Bacteria</taxon>
        <taxon>Candidatus Portnoyibacteriota</taxon>
    </lineage>
</organism>
<dbReference type="Pfam" id="PF01844">
    <property type="entry name" value="HNH"/>
    <property type="match status" value="1"/>
</dbReference>
<reference evidence="3" key="1">
    <citation type="submission" date="2017-09" db="EMBL/GenBank/DDBJ databases">
        <title>Depth-based differentiation of microbial function through sediment-hosted aquifers and enrichment of novel symbionts in the deep terrestrial subsurface.</title>
        <authorList>
            <person name="Probst A.J."/>
            <person name="Ladd B."/>
            <person name="Jarett J.K."/>
            <person name="Geller-Mcgrath D.E."/>
            <person name="Sieber C.M.K."/>
            <person name="Emerson J.B."/>
            <person name="Anantharaman K."/>
            <person name="Thomas B.C."/>
            <person name="Malmstrom R."/>
            <person name="Stieglmeier M."/>
            <person name="Klingl A."/>
            <person name="Woyke T."/>
            <person name="Ryan C.M."/>
            <person name="Banfield J.F."/>
        </authorList>
    </citation>
    <scope>NUCLEOTIDE SEQUENCE [LARGE SCALE GENOMIC DNA]</scope>
</reference>
<dbReference type="GO" id="GO:0008270">
    <property type="term" value="F:zinc ion binding"/>
    <property type="evidence" value="ECO:0007669"/>
    <property type="project" value="InterPro"/>
</dbReference>
<feature type="domain" description="HNH nuclease" evidence="1">
    <location>
        <begin position="110"/>
        <end position="162"/>
    </location>
</feature>
<dbReference type="PANTHER" id="PTHR33877">
    <property type="entry name" value="SLL1193 PROTEIN"/>
    <property type="match status" value="1"/>
</dbReference>
<dbReference type="InterPro" id="IPR002711">
    <property type="entry name" value="HNH"/>
</dbReference>
<name>A0A2M7UG34_9BACT</name>
<comment type="caution">
    <text evidence="2">The sequence shown here is derived from an EMBL/GenBank/DDBJ whole genome shotgun (WGS) entry which is preliminary data.</text>
</comment>
<accession>A0A2M7UG34</accession>
<sequence>EYVNASQKKSFADDQREIGKYIKFVREIFDDYGQLDIYFDLARKYFKDSVIWKQNKDEINSRVKRYLKSDDAKLTDKAKEIEDIIQAIVNNISVDDKRLFSNDDKKEFLRKKKPNKENKYQCADCKKYFYAEELTMDHVDPWSKGGRTELSNAELRCRPCNIKKGNKS</sequence>
<protein>
    <recommendedName>
        <fullName evidence="1">HNH nuclease domain-containing protein</fullName>
    </recommendedName>
</protein>
<dbReference type="GO" id="GO:0003676">
    <property type="term" value="F:nucleic acid binding"/>
    <property type="evidence" value="ECO:0007669"/>
    <property type="project" value="InterPro"/>
</dbReference>
<gene>
    <name evidence="2" type="ORF">COY11_03065</name>
</gene>
<dbReference type="PANTHER" id="PTHR33877:SF1">
    <property type="entry name" value="TYPE IV METHYL-DIRECTED RESTRICTION ENZYME ECOKMCRA"/>
    <property type="match status" value="1"/>
</dbReference>
<dbReference type="CDD" id="cd00085">
    <property type="entry name" value="HNHc"/>
    <property type="match status" value="1"/>
</dbReference>
<dbReference type="GO" id="GO:0004519">
    <property type="term" value="F:endonuclease activity"/>
    <property type="evidence" value="ECO:0007669"/>
    <property type="project" value="InterPro"/>
</dbReference>
<dbReference type="SMART" id="SM00507">
    <property type="entry name" value="HNHc"/>
    <property type="match status" value="1"/>
</dbReference>
<dbReference type="AlphaFoldDB" id="A0A2M7UG34"/>